<gene>
    <name evidence="1" type="ORF">Tci_884075</name>
</gene>
<sequence length="124" mass="14323">ERIKESQAKESAPRRRRGVVIQDPEETAAASVNVHLEVKPKDKGKDILIEEPKPMKGQAQIGMDEGFARQLEAELNANINWDDVIEQVKRREKQDNTVMRYEALKRKPVIEAQARKNMMIYLKN</sequence>
<accession>A0A699TSM9</accession>
<evidence type="ECO:0000313" key="1">
    <source>
        <dbReference type="EMBL" id="GFD12106.1"/>
    </source>
</evidence>
<feature type="non-terminal residue" evidence="1">
    <location>
        <position position="124"/>
    </location>
</feature>
<reference evidence="1" key="1">
    <citation type="journal article" date="2019" name="Sci. Rep.">
        <title>Draft genome of Tanacetum cinerariifolium, the natural source of mosquito coil.</title>
        <authorList>
            <person name="Yamashiro T."/>
            <person name="Shiraishi A."/>
            <person name="Satake H."/>
            <person name="Nakayama K."/>
        </authorList>
    </citation>
    <scope>NUCLEOTIDE SEQUENCE</scope>
</reference>
<dbReference type="EMBL" id="BKCJ011263508">
    <property type="protein sequence ID" value="GFD12106.1"/>
    <property type="molecule type" value="Genomic_DNA"/>
</dbReference>
<comment type="caution">
    <text evidence="1">The sequence shown here is derived from an EMBL/GenBank/DDBJ whole genome shotgun (WGS) entry which is preliminary data.</text>
</comment>
<protein>
    <submittedName>
        <fullName evidence="1">Uncharacterized protein</fullName>
    </submittedName>
</protein>
<proteinExistence type="predicted"/>
<name>A0A699TSM9_TANCI</name>
<organism evidence="1">
    <name type="scientific">Tanacetum cinerariifolium</name>
    <name type="common">Dalmatian daisy</name>
    <name type="synonym">Chrysanthemum cinerariifolium</name>
    <dbReference type="NCBI Taxonomy" id="118510"/>
    <lineage>
        <taxon>Eukaryota</taxon>
        <taxon>Viridiplantae</taxon>
        <taxon>Streptophyta</taxon>
        <taxon>Embryophyta</taxon>
        <taxon>Tracheophyta</taxon>
        <taxon>Spermatophyta</taxon>
        <taxon>Magnoliopsida</taxon>
        <taxon>eudicotyledons</taxon>
        <taxon>Gunneridae</taxon>
        <taxon>Pentapetalae</taxon>
        <taxon>asterids</taxon>
        <taxon>campanulids</taxon>
        <taxon>Asterales</taxon>
        <taxon>Asteraceae</taxon>
        <taxon>Asteroideae</taxon>
        <taxon>Anthemideae</taxon>
        <taxon>Anthemidinae</taxon>
        <taxon>Tanacetum</taxon>
    </lineage>
</organism>
<dbReference type="AlphaFoldDB" id="A0A699TSM9"/>
<feature type="non-terminal residue" evidence="1">
    <location>
        <position position="1"/>
    </location>
</feature>